<dbReference type="CDD" id="cd19495">
    <property type="entry name" value="Elp6"/>
    <property type="match status" value="1"/>
</dbReference>
<dbReference type="GO" id="GO:0033588">
    <property type="term" value="C:elongator holoenzyme complex"/>
    <property type="evidence" value="ECO:0007669"/>
    <property type="project" value="InterPro"/>
</dbReference>
<dbReference type="InterPro" id="IPR027417">
    <property type="entry name" value="P-loop_NTPase"/>
</dbReference>
<name>A0A151GRY5_DRECN</name>
<dbReference type="RefSeq" id="XP_040659124.1">
    <property type="nucleotide sequence ID" value="XM_040798241.1"/>
</dbReference>
<comment type="pathway">
    <text evidence="1">tRNA modification; 5-methoxycarbonylmethyl-2-thiouridine-tRNA biosynthesis.</text>
</comment>
<comment type="similarity">
    <text evidence="2">Belongs to the ELP6 family.</text>
</comment>
<evidence type="ECO:0000313" key="4">
    <source>
        <dbReference type="Proteomes" id="UP000076580"/>
    </source>
</evidence>
<sequence>MSSSRIPHLLEPYMGLPPEAALVVLTGVLGASTNWLILRCAYSLLLSRQSAAEQVEEADAARGGTDVAVVLVSFMRDRAFWREGASKMGFDLDTLDRAGRFTFVDGLTGLFAAPSCSDARKEAPLRSPALVDVRRAIEVAMAKVNATKTVLIVDQVDALLAAAGPSAGVTSLSLQNMLLSLREHVHACILTLAADEPLLHTQNTSLEREHAALVLSQAHAAQTVLALRRLDTGAAPDVSGVVRITARGDGAAADGCDVEYLYYVAADGGVRVFERGT</sequence>
<evidence type="ECO:0000313" key="3">
    <source>
        <dbReference type="EMBL" id="KYK59772.1"/>
    </source>
</evidence>
<organism evidence="3 4">
    <name type="scientific">Drechmeria coniospora</name>
    <name type="common">Nematophagous fungus</name>
    <name type="synonym">Meria coniospora</name>
    <dbReference type="NCBI Taxonomy" id="98403"/>
    <lineage>
        <taxon>Eukaryota</taxon>
        <taxon>Fungi</taxon>
        <taxon>Dikarya</taxon>
        <taxon>Ascomycota</taxon>
        <taxon>Pezizomycotina</taxon>
        <taxon>Sordariomycetes</taxon>
        <taxon>Hypocreomycetidae</taxon>
        <taxon>Hypocreales</taxon>
        <taxon>Ophiocordycipitaceae</taxon>
        <taxon>Drechmeria</taxon>
    </lineage>
</organism>
<comment type="caution">
    <text evidence="3">The sequence shown here is derived from an EMBL/GenBank/DDBJ whole genome shotgun (WGS) entry which is preliminary data.</text>
</comment>
<dbReference type="EMBL" id="LAYC01000001">
    <property type="protein sequence ID" value="KYK59772.1"/>
    <property type="molecule type" value="Genomic_DNA"/>
</dbReference>
<proteinExistence type="inferred from homology"/>
<protein>
    <recommendedName>
        <fullName evidence="5">Elongator complex protein 6</fullName>
    </recommendedName>
</protein>
<dbReference type="GeneID" id="63713549"/>
<reference evidence="3 4" key="1">
    <citation type="journal article" date="2016" name="Sci. Rep.">
        <title>Insights into Adaptations to a Near-Obligate Nematode Endoparasitic Lifestyle from the Finished Genome of Drechmeria coniospora.</title>
        <authorList>
            <person name="Zhang L."/>
            <person name="Zhou Z."/>
            <person name="Guo Q."/>
            <person name="Fokkens L."/>
            <person name="Miskei M."/>
            <person name="Pocsi I."/>
            <person name="Zhang W."/>
            <person name="Chen M."/>
            <person name="Wang L."/>
            <person name="Sun Y."/>
            <person name="Donzelli B.G."/>
            <person name="Gibson D.M."/>
            <person name="Nelson D.R."/>
            <person name="Luo J.G."/>
            <person name="Rep M."/>
            <person name="Liu H."/>
            <person name="Yang S."/>
            <person name="Wang J."/>
            <person name="Krasnoff S.B."/>
            <person name="Xu Y."/>
            <person name="Molnar I."/>
            <person name="Lin M."/>
        </authorList>
    </citation>
    <scope>NUCLEOTIDE SEQUENCE [LARGE SCALE GENOMIC DNA]</scope>
    <source>
        <strain evidence="3 4">ARSEF 6962</strain>
    </source>
</reference>
<dbReference type="PANTHER" id="PTHR16184">
    <property type="entry name" value="ELONGATOR COMPLEX PROTEIN 6"/>
    <property type="match status" value="1"/>
</dbReference>
<dbReference type="InterPro" id="IPR018627">
    <property type="entry name" value="ELP6"/>
</dbReference>
<dbReference type="Gene3D" id="3.40.50.300">
    <property type="entry name" value="P-loop containing nucleotide triphosphate hydrolases"/>
    <property type="match status" value="1"/>
</dbReference>
<evidence type="ECO:0008006" key="5">
    <source>
        <dbReference type="Google" id="ProtNLM"/>
    </source>
</evidence>
<dbReference type="GO" id="GO:0002098">
    <property type="term" value="P:tRNA wobble uridine modification"/>
    <property type="evidence" value="ECO:0007669"/>
    <property type="project" value="InterPro"/>
</dbReference>
<dbReference type="AlphaFoldDB" id="A0A151GRY5"/>
<dbReference type="InParanoid" id="A0A151GRY5"/>
<dbReference type="UniPathway" id="UPA00988"/>
<dbReference type="Pfam" id="PF09807">
    <property type="entry name" value="ELP6"/>
    <property type="match status" value="1"/>
</dbReference>
<evidence type="ECO:0000256" key="1">
    <source>
        <dbReference type="ARBA" id="ARBA00005043"/>
    </source>
</evidence>
<accession>A0A151GRY5</accession>
<gene>
    <name evidence="3" type="ORF">DCS_00906</name>
</gene>
<evidence type="ECO:0000256" key="2">
    <source>
        <dbReference type="ARBA" id="ARBA00008837"/>
    </source>
</evidence>
<keyword evidence="4" id="KW-1185">Reference proteome</keyword>
<dbReference type="PANTHER" id="PTHR16184:SF6">
    <property type="entry name" value="ELONGATOR COMPLEX PROTEIN 6"/>
    <property type="match status" value="1"/>
</dbReference>
<dbReference type="Proteomes" id="UP000076580">
    <property type="component" value="Chromosome 01"/>
</dbReference>